<dbReference type="InterPro" id="IPR040525">
    <property type="entry name" value="UGGT_TRXL_4"/>
</dbReference>
<dbReference type="EMBL" id="ML996086">
    <property type="protein sequence ID" value="KAF2152705.1"/>
    <property type="molecule type" value="Genomic_DNA"/>
</dbReference>
<accession>A0A9P4J245</accession>
<reference evidence="16" key="1">
    <citation type="journal article" date="2020" name="Stud. Mycol.">
        <title>101 Dothideomycetes genomes: a test case for predicting lifestyles and emergence of pathogens.</title>
        <authorList>
            <person name="Haridas S."/>
            <person name="Albert R."/>
            <person name="Binder M."/>
            <person name="Bloem J."/>
            <person name="Labutti K."/>
            <person name="Salamov A."/>
            <person name="Andreopoulos B."/>
            <person name="Baker S."/>
            <person name="Barry K."/>
            <person name="Bills G."/>
            <person name="Bluhm B."/>
            <person name="Cannon C."/>
            <person name="Castanera R."/>
            <person name="Culley D."/>
            <person name="Daum C."/>
            <person name="Ezra D."/>
            <person name="Gonzalez J."/>
            <person name="Henrissat B."/>
            <person name="Kuo A."/>
            <person name="Liang C."/>
            <person name="Lipzen A."/>
            <person name="Lutzoni F."/>
            <person name="Magnuson J."/>
            <person name="Mondo S."/>
            <person name="Nolan M."/>
            <person name="Ohm R."/>
            <person name="Pangilinan J."/>
            <person name="Park H.-J."/>
            <person name="Ramirez L."/>
            <person name="Alfaro M."/>
            <person name="Sun H."/>
            <person name="Tritt A."/>
            <person name="Yoshinaga Y."/>
            <person name="Zwiers L.-H."/>
            <person name="Turgeon B."/>
            <person name="Goodwin S."/>
            <person name="Spatafora J."/>
            <person name="Crous P."/>
            <person name="Grigoriev I."/>
        </authorList>
    </citation>
    <scope>NUCLEOTIDE SEQUENCE</scope>
    <source>
        <strain evidence="16">CBS 260.36</strain>
    </source>
</reference>
<dbReference type="CDD" id="cd06432">
    <property type="entry name" value="GT8_HUGT1_C_like"/>
    <property type="match status" value="1"/>
</dbReference>
<dbReference type="GO" id="GO:0018279">
    <property type="term" value="P:protein N-linked glycosylation via asparagine"/>
    <property type="evidence" value="ECO:0007669"/>
    <property type="project" value="TreeGrafter"/>
</dbReference>
<feature type="domain" description="UGGT thioredoxin-like" evidence="13">
    <location>
        <begin position="412"/>
        <end position="658"/>
    </location>
</feature>
<evidence type="ECO:0000256" key="2">
    <source>
        <dbReference type="ARBA" id="ARBA00004319"/>
    </source>
</evidence>
<comment type="pathway">
    <text evidence="3">Protein modification; protein glycosylation.</text>
</comment>
<dbReference type="InterPro" id="IPR040693">
    <property type="entry name" value="UGGT_TRXL_1"/>
</dbReference>
<dbReference type="PANTHER" id="PTHR11226">
    <property type="entry name" value="UDP-GLUCOSE GLYCOPROTEIN:GLUCOSYLTRANSFERASE"/>
    <property type="match status" value="1"/>
</dbReference>
<dbReference type="Pfam" id="PF18404">
    <property type="entry name" value="Glyco_transf_24"/>
    <property type="match status" value="1"/>
</dbReference>
<dbReference type="OrthoDB" id="27683at2759"/>
<dbReference type="Pfam" id="PF18401">
    <property type="entry name" value="Thioredoxin_13"/>
    <property type="match status" value="1"/>
</dbReference>
<feature type="domain" description="UDP-glucose:glycoprotein glucosyltransferase thioredoxin-like" evidence="14">
    <location>
        <begin position="678"/>
        <end position="871"/>
    </location>
</feature>
<keyword evidence="6 10" id="KW-0732">Signal</keyword>
<feature type="domain" description="UGGT thioredoxin-like" evidence="11">
    <location>
        <begin position="40"/>
        <end position="225"/>
    </location>
</feature>
<evidence type="ECO:0000256" key="8">
    <source>
        <dbReference type="ARBA" id="ARBA00023180"/>
    </source>
</evidence>
<dbReference type="GO" id="GO:0051082">
    <property type="term" value="F:unfolded protein binding"/>
    <property type="evidence" value="ECO:0007669"/>
    <property type="project" value="TreeGrafter"/>
</dbReference>
<dbReference type="Pfam" id="PF18402">
    <property type="entry name" value="Thioredoxin_14"/>
    <property type="match status" value="1"/>
</dbReference>
<keyword evidence="17" id="KW-1185">Reference proteome</keyword>
<evidence type="ECO:0000256" key="6">
    <source>
        <dbReference type="ARBA" id="ARBA00022729"/>
    </source>
</evidence>
<evidence type="ECO:0000259" key="13">
    <source>
        <dbReference type="Pfam" id="PF18402"/>
    </source>
</evidence>
<evidence type="ECO:0000256" key="7">
    <source>
        <dbReference type="ARBA" id="ARBA00022824"/>
    </source>
</evidence>
<evidence type="ECO:0000256" key="10">
    <source>
        <dbReference type="SAM" id="SignalP"/>
    </source>
</evidence>
<dbReference type="GO" id="GO:0036503">
    <property type="term" value="P:ERAD pathway"/>
    <property type="evidence" value="ECO:0007669"/>
    <property type="project" value="TreeGrafter"/>
</dbReference>
<dbReference type="Proteomes" id="UP000799439">
    <property type="component" value="Unassembled WGS sequence"/>
</dbReference>
<proteinExistence type="inferred from homology"/>
<dbReference type="InterPro" id="IPR040694">
    <property type="entry name" value="UGGT_TRXL_2"/>
</dbReference>
<evidence type="ECO:0000313" key="17">
    <source>
        <dbReference type="Proteomes" id="UP000799439"/>
    </source>
</evidence>
<evidence type="ECO:0000259" key="14">
    <source>
        <dbReference type="Pfam" id="PF18403"/>
    </source>
</evidence>
<dbReference type="Gene3D" id="3.90.550.10">
    <property type="entry name" value="Spore Coat Polysaccharide Biosynthesis Protein SpsA, Chain A"/>
    <property type="match status" value="1"/>
</dbReference>
<evidence type="ECO:0000256" key="1">
    <source>
        <dbReference type="ARBA" id="ARBA00001913"/>
    </source>
</evidence>
<sequence>MRPLNMGRVGQFLAAAAVLASSANAAAPTVDVALQAAFPAPPYLIELLETAAEENATAYFPLLDRIADGYFDGAKTDRELYDSFLKILQDDGHVSDIQALSTFKLALSIHSAVPRIAAHYQYYNTTAKPAGHTVDDCETWLLFDDKQYCTPDLSSPTSTAADGQRSLRGLPFDRIIGKSDNSPPSVLYADITSPSFRNFHKTISRTAKSGKSSYRVRYKPSASAQPSPLVISGYGVELALKRTDYIVIDDRAAAEGEEKKGKQAKTAVLEDDDEVADLKPLSSSELSQLGLKAATFVMNSEDKFATLLKLARDFPKHSSAIAAGEVSEELKTEMRHNAMAFLPPGYNALWVNGIQMFDRDLDVFSLLELLRRERKLISTAKALGLSEHQAIRLITHSAVTETGDQQQDIQRYDWRDDIEGNKVIIWMNDIEKDRRYFDWPDSVQALLQRTFPGQLPAIRKNIHNLIMPMDFSDKTDIALAIDSIQGFVRRGVPIRFGLVPIAQTKIAAQQAKIVYHLCETYGLGVALAYLESTLPDLKKATKAPIQSRFDDAIHEKSLRKDRAAASFQEVLDDKELAARVEDAISYLTRLGSSGPSAPYIVNGAPIARSDEWMQSMSNRVAADARSIQQGIYMGNIDEETDIAAVFLENASSRRNALIIPEDEKDIKIFDFSLVPDLNEGLIGSVPSVEASESSIEPDFVQMFVIADFDSETGWKLFRDALFFRKEHDNVQLYFFASSPGQVGGFTQKLDAVLSKGAGPQIEELESLKWTPAPKSHSEDHDDEAPAFSWRIGQHLLHNLELPVGSSAIIFNSRVIGPIPQTPDLTFDDLEMLLAYERKKRYTPAVKALENLKLQHVASSPARFSQLTNFIALSQKSDTPEGIFEGSSTLRISIFDKLQGEHSGFEVGDITTSSVQLVFVVDLASESAQRWIPIVQTLSELSGVHTKVFLNPKESLEELPIKRFYRHVLKSEPTFDPEGKVHDPSAHFNGLPADALLTIGMDLPPAWLVSPKESVHDLDNLRLSSLKGESVTAIYELDHILIEGHSKDTTDGQAPRGAQLVLSTGDEDRFADTIVMANLGYFQFKANPGFYDLSLKQGRSQEVFQIDSAGLAGNVPTSDDASKGIALTSFRGTTLYPRLSRKPGMENEDVLEPSKTALESTLDTLADTAGGVLNAIGLDAKSAGGWLSKASQKVASLSNSGPSSKAISTLPHADINIFSVASGHLYERMLNIMMLSVMKHTSHTVKFWFIEQFLSPSFKSFLPLLAEEYGFRYEMVTFKWPHWLRSQKEKQREIWGYKILFLDVLFPLDLDKVIFVDADQIVRTDMYELVQFDLQGAPYGFTPMCDSRTEMEGFRFWKQGYWKNFLRGLPYHISALYVVDLAKFRQMAAGDRLRQQYHQLSADPGSLSNLDQDLPNHMQHVLPIHSLPQEWLWCETWCSDESLGVAKTIDLCNNPQTKEPKLERARRQVPEWTVYDDEIAAVAKRKAGEDASLPGLGEGKGEQERLQAEEYKKKLEEEKAKESNRKRDEL</sequence>
<protein>
    <submittedName>
        <fullName evidence="16">Glycosyltransferase family 24 protein</fullName>
    </submittedName>
</protein>
<dbReference type="GO" id="GO:0003980">
    <property type="term" value="F:UDP-glucose:glycoprotein glucosyltransferase activity"/>
    <property type="evidence" value="ECO:0007669"/>
    <property type="project" value="InterPro"/>
</dbReference>
<dbReference type="InterPro" id="IPR029044">
    <property type="entry name" value="Nucleotide-diphossugar_trans"/>
</dbReference>
<comment type="subcellular location">
    <subcellularLocation>
        <location evidence="2">Endoplasmic reticulum lumen</location>
    </subcellularLocation>
</comment>
<comment type="caution">
    <text evidence="16">The sequence shown here is derived from an EMBL/GenBank/DDBJ whole genome shotgun (WGS) entry which is preliminary data.</text>
</comment>
<evidence type="ECO:0000259" key="11">
    <source>
        <dbReference type="Pfam" id="PF18400"/>
    </source>
</evidence>
<evidence type="ECO:0000313" key="16">
    <source>
        <dbReference type="EMBL" id="KAF2152705.1"/>
    </source>
</evidence>
<keyword evidence="5" id="KW-0808">Transferase</keyword>
<organism evidence="16 17">
    <name type="scientific">Myriangium duriaei CBS 260.36</name>
    <dbReference type="NCBI Taxonomy" id="1168546"/>
    <lineage>
        <taxon>Eukaryota</taxon>
        <taxon>Fungi</taxon>
        <taxon>Dikarya</taxon>
        <taxon>Ascomycota</taxon>
        <taxon>Pezizomycotina</taxon>
        <taxon>Dothideomycetes</taxon>
        <taxon>Dothideomycetidae</taxon>
        <taxon>Myriangiales</taxon>
        <taxon>Myriangiaceae</taxon>
        <taxon>Myriangium</taxon>
    </lineage>
</organism>
<evidence type="ECO:0000256" key="9">
    <source>
        <dbReference type="SAM" id="MobiDB-lite"/>
    </source>
</evidence>
<feature type="region of interest" description="Disordered" evidence="9">
    <location>
        <begin position="1485"/>
        <end position="1529"/>
    </location>
</feature>
<dbReference type="FunFam" id="3.90.550.10:FF:000065">
    <property type="entry name" value="UDP-glucose:glycoprotein glucosyltransferase, putative"/>
    <property type="match status" value="1"/>
</dbReference>
<dbReference type="Pfam" id="PF06427">
    <property type="entry name" value="UDP-g_GGTase"/>
    <property type="match status" value="1"/>
</dbReference>
<dbReference type="InterPro" id="IPR040497">
    <property type="entry name" value="Glyco_transf_24"/>
</dbReference>
<name>A0A9P4J245_9PEZI</name>
<feature type="domain" description="UGGT thioredoxin-like" evidence="12">
    <location>
        <begin position="274"/>
        <end position="405"/>
    </location>
</feature>
<keyword evidence="8" id="KW-0325">Glycoprotein</keyword>
<dbReference type="InterPro" id="IPR040692">
    <property type="entry name" value="UGGT_TRXL_3"/>
</dbReference>
<comment type="cofactor">
    <cofactor evidence="1">
        <name>Ca(2+)</name>
        <dbReference type="ChEBI" id="CHEBI:29108"/>
    </cofactor>
</comment>
<evidence type="ECO:0000256" key="4">
    <source>
        <dbReference type="ARBA" id="ARBA00006351"/>
    </source>
</evidence>
<feature type="compositionally biased region" description="Basic and acidic residues" evidence="9">
    <location>
        <begin position="1498"/>
        <end position="1529"/>
    </location>
</feature>
<comment type="similarity">
    <text evidence="4">Belongs to the glycosyltransferase 8 family.</text>
</comment>
<evidence type="ECO:0000256" key="5">
    <source>
        <dbReference type="ARBA" id="ARBA00022679"/>
    </source>
</evidence>
<feature type="domain" description="Glucosyltransferase 24 catalytic" evidence="15">
    <location>
        <begin position="1214"/>
        <end position="1480"/>
    </location>
</feature>
<keyword evidence="7" id="KW-0256">Endoplasmic reticulum</keyword>
<evidence type="ECO:0000259" key="12">
    <source>
        <dbReference type="Pfam" id="PF18401"/>
    </source>
</evidence>
<gene>
    <name evidence="16" type="ORF">K461DRAFT_242061</name>
</gene>
<feature type="chain" id="PRO_5040478366" evidence="10">
    <location>
        <begin position="26"/>
        <end position="1529"/>
    </location>
</feature>
<evidence type="ECO:0000259" key="15">
    <source>
        <dbReference type="Pfam" id="PF18404"/>
    </source>
</evidence>
<feature type="signal peptide" evidence="10">
    <location>
        <begin position="1"/>
        <end position="25"/>
    </location>
</feature>
<dbReference type="PANTHER" id="PTHR11226:SF0">
    <property type="entry name" value="UDP-GLUCOSE:GLYCOPROTEIN GLUCOSYLTRANSFERASE"/>
    <property type="match status" value="1"/>
</dbReference>
<dbReference type="GO" id="GO:0005788">
    <property type="term" value="C:endoplasmic reticulum lumen"/>
    <property type="evidence" value="ECO:0007669"/>
    <property type="project" value="UniProtKB-SubCell"/>
</dbReference>
<evidence type="ECO:0000256" key="3">
    <source>
        <dbReference type="ARBA" id="ARBA00004922"/>
    </source>
</evidence>
<dbReference type="Pfam" id="PF18403">
    <property type="entry name" value="Thioredoxin_15"/>
    <property type="match status" value="1"/>
</dbReference>
<dbReference type="InterPro" id="IPR009448">
    <property type="entry name" value="UDP-g_GGtrans"/>
</dbReference>
<dbReference type="SUPFAM" id="SSF53448">
    <property type="entry name" value="Nucleotide-diphospho-sugar transferases"/>
    <property type="match status" value="1"/>
</dbReference>
<dbReference type="Pfam" id="PF18400">
    <property type="entry name" value="Thioredoxin_12"/>
    <property type="match status" value="1"/>
</dbReference>